<gene>
    <name evidence="7" type="ORF">HRG_01671</name>
</gene>
<name>A0A9P8N458_9HYPO</name>
<feature type="transmembrane region" description="Helical" evidence="5">
    <location>
        <begin position="566"/>
        <end position="590"/>
    </location>
</feature>
<sequence>MDQNLEQSLFNPHGPLVTRLESQSVRGSTAAIPQTFYRNLEEALEVRRASKTFYSIVQDDWGKTDMVDLCSNDLLSLSATGMLTAEYLAELARHPGFATTSGGSRMVDGNYPYLDQTEKEVAAFHGFEAGVMLNSGFDANVAIWTAIPRPGDVMLYDEASHASTHDGMRQSLTTHKIEFRHNDVESFRSTLVSIFESHPLVRQARRTVLVSVESVYSMDGDVCPLRELIEVAKDVSRNQGNVQFVVDEAHSTGMIGPGGRGLVCELGLEKDVAVVLHSFAKGLGSHGAIIVGSSRIRSTIVNFARSFQYTTAPPFPLVALVKAGYTLLTDGRAREKQENIQFLMGLFFEEVTSHALWHVAQRKGILSIPLSKGWEERSFFTHVITLWTRQRCTYWLYFHLLFSSFSVMPVEHPVVPAGQSRLKVTVHGGNTEAQIQGLVKAIYVWVEEMLAAEETGEVTTAAAKVYAWMKREKLSGFVSLVRILRFLQSSRAPNESQFSSIAARFKGVMTTPNEPPSASDAVKLETASAQSPAGPEAGACHNEAVLTPEQQVSNDQKKTLGFKMSVLSLVIMCFIVSLDGTILAVAIPVIAQDLNGTTLEAFWASIAFILAVVITQPVYTNVSNVLGRLIPLYISFGLFMAGSIVFALANSMGVLIGGRVIQGLGAGGLDVFNEIILADITTLKERPMYLGLMAVPVAVGSILGPILGGMLAQYATWRWIGWINLPVSVVDLVLVFFFLKLKTLQESFREKALRLDWIGLVLFTIGCTLTATPIAWAGVMYPWSSWRTILPLCLGIAVLAAFGWYESRPQEPVFPPWMFKSRTSSFALLASFLHGVLVYSIIFFAPLYYQAVFLKAPMQSAISTLPLACCSVVFGIIGAVIVEVTRKYRLIILISWILAAVGCGILTFWGDDASLAMQVTFQIILGIGTGNLFSVLNLPMQASVPNADDMGLAAGVLVSFRLFGALLDW</sequence>
<dbReference type="InterPro" id="IPR015424">
    <property type="entry name" value="PyrdxlP-dep_Trfase"/>
</dbReference>
<feature type="transmembrane region" description="Helical" evidence="5">
    <location>
        <begin position="950"/>
        <end position="967"/>
    </location>
</feature>
<keyword evidence="3 5" id="KW-1133">Transmembrane helix</keyword>
<feature type="transmembrane region" description="Helical" evidence="5">
    <location>
        <begin position="861"/>
        <end position="882"/>
    </location>
</feature>
<evidence type="ECO:0000313" key="8">
    <source>
        <dbReference type="Proteomes" id="UP000824596"/>
    </source>
</evidence>
<feature type="transmembrane region" description="Helical" evidence="5">
    <location>
        <begin position="889"/>
        <end position="909"/>
    </location>
</feature>
<feature type="transmembrane region" description="Helical" evidence="5">
    <location>
        <begin position="602"/>
        <end position="622"/>
    </location>
</feature>
<reference evidence="7" key="1">
    <citation type="submission" date="2021-09" db="EMBL/GenBank/DDBJ databases">
        <title>A high-quality genome of the endoparasitic fungus Hirsutella rhossiliensis with a comparison of Hirsutella genomes reveals transposable elements contributing to genome size variation.</title>
        <authorList>
            <person name="Lin R."/>
            <person name="Jiao Y."/>
            <person name="Sun X."/>
            <person name="Ling J."/>
            <person name="Xie B."/>
            <person name="Cheng X."/>
        </authorList>
    </citation>
    <scope>NUCLEOTIDE SEQUENCE</scope>
    <source>
        <strain evidence="7">HR02</strain>
    </source>
</reference>
<protein>
    <submittedName>
        <fullName evidence="7">Major facilitator superfamily domain-containing protein</fullName>
    </submittedName>
</protein>
<dbReference type="Gene3D" id="1.20.1250.20">
    <property type="entry name" value="MFS general substrate transporter like domains"/>
    <property type="match status" value="1"/>
</dbReference>
<organism evidence="7 8">
    <name type="scientific">Hirsutella rhossiliensis</name>
    <dbReference type="NCBI Taxonomy" id="111463"/>
    <lineage>
        <taxon>Eukaryota</taxon>
        <taxon>Fungi</taxon>
        <taxon>Dikarya</taxon>
        <taxon>Ascomycota</taxon>
        <taxon>Pezizomycotina</taxon>
        <taxon>Sordariomycetes</taxon>
        <taxon>Hypocreomycetidae</taxon>
        <taxon>Hypocreales</taxon>
        <taxon>Ophiocordycipitaceae</taxon>
        <taxon>Hirsutella</taxon>
    </lineage>
</organism>
<dbReference type="EMBL" id="JAIZPD010000002">
    <property type="protein sequence ID" value="KAH0966262.1"/>
    <property type="molecule type" value="Genomic_DNA"/>
</dbReference>
<dbReference type="PANTHER" id="PTHR23501:SF156">
    <property type="entry name" value="TRANSPORTER, PUTATIVE-RELATED"/>
    <property type="match status" value="1"/>
</dbReference>
<keyword evidence="2 5" id="KW-0812">Transmembrane</keyword>
<comment type="caution">
    <text evidence="7">The sequence shown here is derived from an EMBL/GenBank/DDBJ whole genome shotgun (WGS) entry which is preliminary data.</text>
</comment>
<evidence type="ECO:0000256" key="4">
    <source>
        <dbReference type="ARBA" id="ARBA00023136"/>
    </source>
</evidence>
<dbReference type="Proteomes" id="UP000824596">
    <property type="component" value="Unassembled WGS sequence"/>
</dbReference>
<dbReference type="GeneID" id="68350800"/>
<dbReference type="GO" id="GO:0005886">
    <property type="term" value="C:plasma membrane"/>
    <property type="evidence" value="ECO:0007669"/>
    <property type="project" value="TreeGrafter"/>
</dbReference>
<dbReference type="PROSITE" id="PS50850">
    <property type="entry name" value="MFS"/>
    <property type="match status" value="1"/>
</dbReference>
<dbReference type="AlphaFoldDB" id="A0A9P8N458"/>
<dbReference type="InterPro" id="IPR020846">
    <property type="entry name" value="MFS_dom"/>
</dbReference>
<feature type="transmembrane region" description="Helical" evidence="5">
    <location>
        <begin position="689"/>
        <end position="707"/>
    </location>
</feature>
<feature type="transmembrane region" description="Helical" evidence="5">
    <location>
        <begin position="915"/>
        <end position="938"/>
    </location>
</feature>
<dbReference type="OrthoDB" id="2382073at2759"/>
<dbReference type="Pfam" id="PF00155">
    <property type="entry name" value="Aminotran_1_2"/>
    <property type="match status" value="1"/>
</dbReference>
<dbReference type="SUPFAM" id="SSF53383">
    <property type="entry name" value="PLP-dependent transferases"/>
    <property type="match status" value="1"/>
</dbReference>
<evidence type="ECO:0000313" key="7">
    <source>
        <dbReference type="EMBL" id="KAH0966262.1"/>
    </source>
</evidence>
<evidence type="ECO:0000256" key="1">
    <source>
        <dbReference type="ARBA" id="ARBA00004141"/>
    </source>
</evidence>
<feature type="transmembrane region" description="Helical" evidence="5">
    <location>
        <begin position="629"/>
        <end position="649"/>
    </location>
</feature>
<feature type="transmembrane region" description="Helical" evidence="5">
    <location>
        <begin position="719"/>
        <end position="739"/>
    </location>
</feature>
<feature type="transmembrane region" description="Helical" evidence="5">
    <location>
        <begin position="785"/>
        <end position="805"/>
    </location>
</feature>
<feature type="domain" description="Major facilitator superfamily (MFS) profile" evidence="6">
    <location>
        <begin position="565"/>
        <end position="969"/>
    </location>
</feature>
<accession>A0A9P8N458</accession>
<dbReference type="Pfam" id="PF07690">
    <property type="entry name" value="MFS_1"/>
    <property type="match status" value="1"/>
</dbReference>
<dbReference type="PRINTS" id="PR01036">
    <property type="entry name" value="TCRTETB"/>
</dbReference>
<keyword evidence="8" id="KW-1185">Reference proteome</keyword>
<keyword evidence="4 5" id="KW-0472">Membrane</keyword>
<feature type="transmembrane region" description="Helical" evidence="5">
    <location>
        <begin position="826"/>
        <end position="849"/>
    </location>
</feature>
<evidence type="ECO:0000256" key="2">
    <source>
        <dbReference type="ARBA" id="ARBA00022692"/>
    </source>
</evidence>
<dbReference type="InterPro" id="IPR015421">
    <property type="entry name" value="PyrdxlP-dep_Trfase_major"/>
</dbReference>
<dbReference type="GO" id="GO:0030170">
    <property type="term" value="F:pyridoxal phosphate binding"/>
    <property type="evidence" value="ECO:0007669"/>
    <property type="project" value="InterPro"/>
</dbReference>
<comment type="subcellular location">
    <subcellularLocation>
        <location evidence="1">Membrane</location>
        <topology evidence="1">Multi-pass membrane protein</topology>
    </subcellularLocation>
</comment>
<dbReference type="RefSeq" id="XP_044723775.1">
    <property type="nucleotide sequence ID" value="XM_044860142.1"/>
</dbReference>
<dbReference type="InterPro" id="IPR011701">
    <property type="entry name" value="MFS"/>
</dbReference>
<dbReference type="GO" id="GO:0022857">
    <property type="term" value="F:transmembrane transporter activity"/>
    <property type="evidence" value="ECO:0007669"/>
    <property type="project" value="InterPro"/>
</dbReference>
<dbReference type="Gene3D" id="3.90.1150.10">
    <property type="entry name" value="Aspartate Aminotransferase, domain 1"/>
    <property type="match status" value="1"/>
</dbReference>
<dbReference type="InterPro" id="IPR004839">
    <property type="entry name" value="Aminotransferase_I/II_large"/>
</dbReference>
<evidence type="ECO:0000256" key="5">
    <source>
        <dbReference type="SAM" id="Phobius"/>
    </source>
</evidence>
<dbReference type="InterPro" id="IPR015422">
    <property type="entry name" value="PyrdxlP-dep_Trfase_small"/>
</dbReference>
<feature type="transmembrane region" description="Helical" evidence="5">
    <location>
        <begin position="760"/>
        <end position="779"/>
    </location>
</feature>
<dbReference type="InterPro" id="IPR036259">
    <property type="entry name" value="MFS_trans_sf"/>
</dbReference>
<proteinExistence type="predicted"/>
<evidence type="ECO:0000256" key="3">
    <source>
        <dbReference type="ARBA" id="ARBA00022989"/>
    </source>
</evidence>
<dbReference type="Gene3D" id="3.40.640.10">
    <property type="entry name" value="Type I PLP-dependent aspartate aminotransferase-like (Major domain)"/>
    <property type="match status" value="1"/>
</dbReference>
<dbReference type="SUPFAM" id="SSF103473">
    <property type="entry name" value="MFS general substrate transporter"/>
    <property type="match status" value="1"/>
</dbReference>
<dbReference type="PANTHER" id="PTHR23501">
    <property type="entry name" value="MAJOR FACILITATOR SUPERFAMILY"/>
    <property type="match status" value="1"/>
</dbReference>
<evidence type="ECO:0000259" key="6">
    <source>
        <dbReference type="PROSITE" id="PS50850"/>
    </source>
</evidence>